<keyword evidence="1" id="KW-0472">Membrane</keyword>
<dbReference type="RefSeq" id="WP_156085443.1">
    <property type="nucleotide sequence ID" value="NZ_BHGK01000001.1"/>
</dbReference>
<evidence type="ECO:0000313" key="2">
    <source>
        <dbReference type="EMBL" id="GCA67869.1"/>
    </source>
</evidence>
<dbReference type="EMBL" id="BHGK01000001">
    <property type="protein sequence ID" value="GCA67869.1"/>
    <property type="molecule type" value="Genomic_DNA"/>
</dbReference>
<feature type="transmembrane region" description="Helical" evidence="1">
    <location>
        <begin position="12"/>
        <end position="29"/>
    </location>
</feature>
<dbReference type="AlphaFoldDB" id="A0A391PDE9"/>
<evidence type="ECO:0000313" key="3">
    <source>
        <dbReference type="Proteomes" id="UP000265643"/>
    </source>
</evidence>
<keyword evidence="1" id="KW-1133">Transmembrane helix</keyword>
<gene>
    <name evidence="2" type="ORF">KGMB01110_23050</name>
</gene>
<name>A0A391PDE9_9FIRM</name>
<protein>
    <submittedName>
        <fullName evidence="2">Uncharacterized protein</fullName>
    </submittedName>
</protein>
<evidence type="ECO:0000256" key="1">
    <source>
        <dbReference type="SAM" id="Phobius"/>
    </source>
</evidence>
<reference evidence="3" key="1">
    <citation type="submission" date="2018-09" db="EMBL/GenBank/DDBJ databases">
        <title>Draft Genome Sequence of Mediterraneibacter sp. KCTC 15684.</title>
        <authorList>
            <person name="Kim J.S."/>
            <person name="Han K.I."/>
            <person name="Suh M.K."/>
            <person name="Lee K.C."/>
            <person name="Eom M.K."/>
            <person name="Lee J.H."/>
            <person name="Park S.H."/>
            <person name="Kang S.W."/>
            <person name="Park J.E."/>
            <person name="Oh B.S."/>
            <person name="Yu S.Y."/>
            <person name="Choi S.H."/>
            <person name="Lee D.H."/>
            <person name="Yoon H."/>
            <person name="Kim B."/>
            <person name="Yang S.J."/>
            <person name="Lee J.S."/>
        </authorList>
    </citation>
    <scope>NUCLEOTIDE SEQUENCE [LARGE SCALE GENOMIC DNA]</scope>
    <source>
        <strain evidence="3">KCTC 15684</strain>
    </source>
</reference>
<sequence length="51" mass="5746">MDDGRKKLNLCLMLIVILAVCVGVIYWGWSCYQKDATVSEGTLIAVVRTWL</sequence>
<comment type="caution">
    <text evidence="2">The sequence shown here is derived from an EMBL/GenBank/DDBJ whole genome shotgun (WGS) entry which is preliminary data.</text>
</comment>
<accession>A0A391PDE9</accession>
<organism evidence="2 3">
    <name type="scientific">Mediterraneibacter butyricigenes</name>
    <dbReference type="NCBI Taxonomy" id="2316025"/>
    <lineage>
        <taxon>Bacteria</taxon>
        <taxon>Bacillati</taxon>
        <taxon>Bacillota</taxon>
        <taxon>Clostridia</taxon>
        <taxon>Lachnospirales</taxon>
        <taxon>Lachnospiraceae</taxon>
        <taxon>Mediterraneibacter</taxon>
    </lineage>
</organism>
<keyword evidence="1" id="KW-0812">Transmembrane</keyword>
<proteinExistence type="predicted"/>
<keyword evidence="3" id="KW-1185">Reference proteome</keyword>
<dbReference type="Proteomes" id="UP000265643">
    <property type="component" value="Unassembled WGS sequence"/>
</dbReference>